<dbReference type="EMBL" id="JAVREL010000002">
    <property type="protein sequence ID" value="MDT0342230.1"/>
    <property type="molecule type" value="Genomic_DNA"/>
</dbReference>
<protein>
    <submittedName>
        <fullName evidence="2">Dihydrofolate reductase family protein</fullName>
    </submittedName>
</protein>
<keyword evidence="3" id="KW-1185">Reference proteome</keyword>
<name>A0ABU2MKU9_9ACTN</name>
<reference evidence="3" key="1">
    <citation type="submission" date="2023-07" db="EMBL/GenBank/DDBJ databases">
        <title>30 novel species of actinomycetes from the DSMZ collection.</title>
        <authorList>
            <person name="Nouioui I."/>
        </authorList>
    </citation>
    <scope>NUCLEOTIDE SEQUENCE [LARGE SCALE GENOMIC DNA]</scope>
    <source>
        <strain evidence="3">DSM 44938</strain>
    </source>
</reference>
<dbReference type="Pfam" id="PF01872">
    <property type="entry name" value="RibD_C"/>
    <property type="match status" value="1"/>
</dbReference>
<feature type="domain" description="Bacterial bifunctional deaminase-reductase C-terminal" evidence="1">
    <location>
        <begin position="3"/>
        <end position="187"/>
    </location>
</feature>
<dbReference type="RefSeq" id="WP_311703352.1">
    <property type="nucleotide sequence ID" value="NZ_JAVREL010000002.1"/>
</dbReference>
<evidence type="ECO:0000259" key="1">
    <source>
        <dbReference type="Pfam" id="PF01872"/>
    </source>
</evidence>
<dbReference type="PANTHER" id="PTHR38011">
    <property type="entry name" value="DIHYDROFOLATE REDUCTASE FAMILY PROTEIN (AFU_ORTHOLOGUE AFUA_8G06820)"/>
    <property type="match status" value="1"/>
</dbReference>
<accession>A0ABU2MKU9</accession>
<dbReference type="PANTHER" id="PTHR38011:SF2">
    <property type="entry name" value="BIFUNCTIONAL DEAMINASE-REDUCTASE DOMAIN PROTEIN"/>
    <property type="match status" value="1"/>
</dbReference>
<comment type="caution">
    <text evidence="2">The sequence shown here is derived from an EMBL/GenBank/DDBJ whole genome shotgun (WGS) entry which is preliminary data.</text>
</comment>
<dbReference type="InterPro" id="IPR002734">
    <property type="entry name" value="RibDG_C"/>
</dbReference>
<evidence type="ECO:0000313" key="3">
    <source>
        <dbReference type="Proteomes" id="UP001183246"/>
    </source>
</evidence>
<proteinExistence type="predicted"/>
<sequence length="205" mass="21887">MRLTLTEFLSLDGVVQGPGAPDEDTSGGFAHGGWVFPYADDDFGRLVAGWFERADAFLLGRRTYDIFAGYWPRVTDPEDPIAGPLNSLPKYVASRTLDKPDWANTTVLGEDVPAAVAELKRRPGRELQIHGSGTLAQSLLGHGLIDELRLLIHPVVLGGGKKLFPEGGTDVALRLTDTATTASGVVVHVYEPAGKPGHGSFTEPG</sequence>
<gene>
    <name evidence="2" type="ORF">RM590_06245</name>
</gene>
<dbReference type="SUPFAM" id="SSF53597">
    <property type="entry name" value="Dihydrofolate reductase-like"/>
    <property type="match status" value="1"/>
</dbReference>
<dbReference type="InterPro" id="IPR024072">
    <property type="entry name" value="DHFR-like_dom_sf"/>
</dbReference>
<organism evidence="2 3">
    <name type="scientific">Streptomyces litchfieldiae</name>
    <dbReference type="NCBI Taxonomy" id="3075543"/>
    <lineage>
        <taxon>Bacteria</taxon>
        <taxon>Bacillati</taxon>
        <taxon>Actinomycetota</taxon>
        <taxon>Actinomycetes</taxon>
        <taxon>Kitasatosporales</taxon>
        <taxon>Streptomycetaceae</taxon>
        <taxon>Streptomyces</taxon>
    </lineage>
</organism>
<dbReference type="Proteomes" id="UP001183246">
    <property type="component" value="Unassembled WGS sequence"/>
</dbReference>
<dbReference type="Gene3D" id="3.40.430.10">
    <property type="entry name" value="Dihydrofolate Reductase, subunit A"/>
    <property type="match status" value="1"/>
</dbReference>
<evidence type="ECO:0000313" key="2">
    <source>
        <dbReference type="EMBL" id="MDT0342230.1"/>
    </source>
</evidence>
<dbReference type="InterPro" id="IPR050765">
    <property type="entry name" value="Riboflavin_Biosynth_HTPR"/>
</dbReference>